<dbReference type="EMBL" id="JAPQKT010000009">
    <property type="protein sequence ID" value="KAJ5220867.1"/>
    <property type="molecule type" value="Genomic_DNA"/>
</dbReference>
<dbReference type="PANTHER" id="PTHR47654:SF1">
    <property type="entry name" value="ZN(II)2CYS6 TRANSCRIPTION FACTOR (EUROFUNG)"/>
    <property type="match status" value="1"/>
</dbReference>
<proteinExistence type="predicted"/>
<dbReference type="PANTHER" id="PTHR47654">
    <property type="entry name" value="ZN(II)2CYS6 TRANSCRIPTION FACTOR (EUROFUNG)-RELATED"/>
    <property type="match status" value="1"/>
</dbReference>
<comment type="caution">
    <text evidence="1">The sequence shown here is derived from an EMBL/GenBank/DDBJ whole genome shotgun (WGS) entry which is preliminary data.</text>
</comment>
<gene>
    <name evidence="1" type="ORF">N7469_009754</name>
</gene>
<keyword evidence="2" id="KW-1185">Reference proteome</keyword>
<dbReference type="RefSeq" id="XP_056495790.1">
    <property type="nucleotide sequence ID" value="XM_056648659.1"/>
</dbReference>
<dbReference type="AlphaFoldDB" id="A0A9W9NJ21"/>
<sequence length="217" mass="25076">MNGSNSPSHTHIESSTFSRFKVYIEDDFDGDKRLQAMGFVGEHSEREWLYKLQRHLDQGEPTPFGESTDRLISSVNYFQDESAIALLEGVDLTARPPPQQIADQLVDDYFQTVHPVFPVIDKPSFLRQYRSFYSSLNMRFERRWLAILNLIIAISVRHSLLVDNRPLGMHDEHNVYFSRSWFLNRSSDALLASPNLHQVQVEALTAFYLLSVGQVNR</sequence>
<organism evidence="1 2">
    <name type="scientific">Penicillium citrinum</name>
    <dbReference type="NCBI Taxonomy" id="5077"/>
    <lineage>
        <taxon>Eukaryota</taxon>
        <taxon>Fungi</taxon>
        <taxon>Dikarya</taxon>
        <taxon>Ascomycota</taxon>
        <taxon>Pezizomycotina</taxon>
        <taxon>Eurotiomycetes</taxon>
        <taxon>Eurotiomycetidae</taxon>
        <taxon>Eurotiales</taxon>
        <taxon>Aspergillaceae</taxon>
        <taxon>Penicillium</taxon>
    </lineage>
</organism>
<evidence type="ECO:0000313" key="2">
    <source>
        <dbReference type="Proteomes" id="UP001147733"/>
    </source>
</evidence>
<dbReference type="Proteomes" id="UP001147733">
    <property type="component" value="Unassembled WGS sequence"/>
</dbReference>
<dbReference type="CDD" id="cd12148">
    <property type="entry name" value="fungal_TF_MHR"/>
    <property type="match status" value="1"/>
</dbReference>
<accession>A0A9W9NJ21</accession>
<name>A0A9W9NJ21_PENCI</name>
<evidence type="ECO:0000313" key="1">
    <source>
        <dbReference type="EMBL" id="KAJ5220867.1"/>
    </source>
</evidence>
<reference evidence="1" key="2">
    <citation type="journal article" date="2023" name="IMA Fungus">
        <title>Comparative genomic study of the Penicillium genus elucidates a diverse pangenome and 15 lateral gene transfer events.</title>
        <authorList>
            <person name="Petersen C."/>
            <person name="Sorensen T."/>
            <person name="Nielsen M.R."/>
            <person name="Sondergaard T.E."/>
            <person name="Sorensen J.L."/>
            <person name="Fitzpatrick D.A."/>
            <person name="Frisvad J.C."/>
            <person name="Nielsen K.L."/>
        </authorList>
    </citation>
    <scope>NUCLEOTIDE SEQUENCE</scope>
    <source>
        <strain evidence="1">IBT 23319</strain>
    </source>
</reference>
<dbReference type="GeneID" id="81387826"/>
<dbReference type="InterPro" id="IPR053230">
    <property type="entry name" value="Trans_reg_galc"/>
</dbReference>
<protein>
    <submittedName>
        <fullName evidence="1">C6 transcription factor</fullName>
    </submittedName>
</protein>
<dbReference type="OrthoDB" id="5296287at2759"/>
<reference evidence="1" key="1">
    <citation type="submission" date="2022-11" db="EMBL/GenBank/DDBJ databases">
        <authorList>
            <person name="Petersen C."/>
        </authorList>
    </citation>
    <scope>NUCLEOTIDE SEQUENCE</scope>
    <source>
        <strain evidence="1">IBT 23319</strain>
    </source>
</reference>